<evidence type="ECO:0000313" key="9">
    <source>
        <dbReference type="EMBL" id="CAA9556351.1"/>
    </source>
</evidence>
<gene>
    <name evidence="6" type="primary">nhaA</name>
    <name evidence="9" type="ORF">AVDCRST_MAG33-1317</name>
</gene>
<feature type="transmembrane region" description="Helical" evidence="6">
    <location>
        <begin position="520"/>
        <end position="542"/>
    </location>
</feature>
<organism evidence="9">
    <name type="scientific">uncultured Thermomicrobiales bacterium</name>
    <dbReference type="NCBI Taxonomy" id="1645740"/>
    <lineage>
        <taxon>Bacteria</taxon>
        <taxon>Pseudomonadati</taxon>
        <taxon>Thermomicrobiota</taxon>
        <taxon>Thermomicrobia</taxon>
        <taxon>Thermomicrobiales</taxon>
        <taxon>environmental samples</taxon>
    </lineage>
</organism>
<feature type="transmembrane region" description="Helical" evidence="6">
    <location>
        <begin position="165"/>
        <end position="184"/>
    </location>
</feature>
<feature type="transmembrane region" description="Helical" evidence="6">
    <location>
        <begin position="332"/>
        <end position="351"/>
    </location>
</feature>
<feature type="domain" description="ABM" evidence="8">
    <location>
        <begin position="58"/>
        <end position="125"/>
    </location>
</feature>
<comment type="similarity">
    <text evidence="6">Belongs to the NhaA Na(+)/H(+) (TC 2.A.33) antiporter family.</text>
</comment>
<evidence type="ECO:0000256" key="1">
    <source>
        <dbReference type="ARBA" id="ARBA00004429"/>
    </source>
</evidence>
<protein>
    <recommendedName>
        <fullName evidence="6">Na(+)/H(+) antiporter NhaA</fullName>
    </recommendedName>
    <alternativeName>
        <fullName evidence="6">Sodium/proton antiporter NhaA</fullName>
    </alternativeName>
</protein>
<keyword evidence="6" id="KW-0406">Ion transport</keyword>
<keyword evidence="3 6" id="KW-0812">Transmembrane</keyword>
<evidence type="ECO:0000256" key="4">
    <source>
        <dbReference type="ARBA" id="ARBA00022989"/>
    </source>
</evidence>
<dbReference type="Gene3D" id="1.20.1530.10">
    <property type="entry name" value="Na+/H+ antiporter like domain"/>
    <property type="match status" value="1"/>
</dbReference>
<accession>A0A6J4UQX2</accession>
<dbReference type="Gene3D" id="3.30.70.100">
    <property type="match status" value="1"/>
</dbReference>
<dbReference type="Pfam" id="PF06965">
    <property type="entry name" value="Na_H_antiport_1"/>
    <property type="match status" value="1"/>
</dbReference>
<dbReference type="PANTHER" id="PTHR30341:SF0">
    <property type="entry name" value="NA(+)_H(+) ANTIPORTER NHAA"/>
    <property type="match status" value="1"/>
</dbReference>
<comment type="catalytic activity">
    <reaction evidence="6">
        <text>Na(+)(in) + 2 H(+)(out) = Na(+)(out) + 2 H(+)(in)</text>
        <dbReference type="Rhea" id="RHEA:29251"/>
        <dbReference type="ChEBI" id="CHEBI:15378"/>
        <dbReference type="ChEBI" id="CHEBI:29101"/>
    </reaction>
</comment>
<dbReference type="GO" id="GO:0005886">
    <property type="term" value="C:plasma membrane"/>
    <property type="evidence" value="ECO:0007669"/>
    <property type="project" value="UniProtKB-SubCell"/>
</dbReference>
<feature type="region of interest" description="Disordered" evidence="7">
    <location>
        <begin position="1"/>
        <end position="51"/>
    </location>
</feature>
<dbReference type="InterPro" id="IPR011008">
    <property type="entry name" value="Dimeric_a/b-barrel"/>
</dbReference>
<proteinExistence type="inferred from homology"/>
<evidence type="ECO:0000256" key="6">
    <source>
        <dbReference type="HAMAP-Rule" id="MF_01844"/>
    </source>
</evidence>
<sequence>MGTGDDTLTGGATPTAAATSDGDDPSTAGASPGTADAAGEATTNPGDGQPVTFSFSRRIRMGREAEFAALAEEITADISTFPGVLDVRTFPPRGTERDYRWVTRFVSEADVHTWKTSPHREEFNRRADPLTEDDAPVVTNLTGTARDRTVVLALTPFQDFVRTSVSGIGLLLLGTLLAIIMANSPMADRYDAFWDAHLRIGGDGWGIDESLRHWVNDGLMALFFFIMGLEIKREVLVGELRYPRQAALPIAAAAGGVIVPALVFYAINAGGDGEMGWGIPMATDTAFVLGVLTLLGTRVRPLLLVFLTALAIVDDVLAVGVIAVFYTDRVDWLAAFIAVGLLCVLAGVNVLGFHRWPVYAVLGVAVWVAVFESGIHGTLAGILVALTVPARSWINPSEFLLRGRQAIDDFERACYIAPSILSNEPQQQATQQLERLCEDVTTPMTHFQDRLNPFVAYVILPVFAFANAGIALTEGVGDALGSAVTWGVVAGLLVGKPIGITLFAWIAVRTGLAVKPVAIAWSHIASVGILGGVGFTVSLFVTELAFGEEPFADAARIGILIGSLVAGAVGYLALRRTLPPPREEPA</sequence>
<keyword evidence="6" id="KW-0739">Sodium transport</keyword>
<feature type="compositionally biased region" description="Polar residues" evidence="7">
    <location>
        <begin position="41"/>
        <end position="51"/>
    </location>
</feature>
<feature type="transmembrane region" description="Helical" evidence="6">
    <location>
        <begin position="302"/>
        <end position="326"/>
    </location>
</feature>
<feature type="transmembrane region" description="Helical" evidence="6">
    <location>
        <begin position="554"/>
        <end position="574"/>
    </location>
</feature>
<keyword evidence="6" id="KW-0050">Antiport</keyword>
<dbReference type="GO" id="GO:0006885">
    <property type="term" value="P:regulation of pH"/>
    <property type="evidence" value="ECO:0007669"/>
    <property type="project" value="UniProtKB-UniRule"/>
</dbReference>
<feature type="transmembrane region" description="Helical" evidence="6">
    <location>
        <begin position="484"/>
        <end position="508"/>
    </location>
</feature>
<evidence type="ECO:0000256" key="2">
    <source>
        <dbReference type="ARBA" id="ARBA00022475"/>
    </source>
</evidence>
<comment type="function">
    <text evidence="6">Na(+)/H(+) antiporter that extrudes sodium in exchange for external protons.</text>
</comment>
<evidence type="ECO:0000259" key="8">
    <source>
        <dbReference type="Pfam" id="PF03992"/>
    </source>
</evidence>
<feature type="transmembrane region" description="Helical" evidence="6">
    <location>
        <begin position="250"/>
        <end position="269"/>
    </location>
</feature>
<feature type="compositionally biased region" description="Low complexity" evidence="7">
    <location>
        <begin position="1"/>
        <end position="28"/>
    </location>
</feature>
<reference evidence="9" key="1">
    <citation type="submission" date="2020-02" db="EMBL/GenBank/DDBJ databases">
        <authorList>
            <person name="Meier V. D."/>
        </authorList>
    </citation>
    <scope>NUCLEOTIDE SEQUENCE</scope>
    <source>
        <strain evidence="9">AVDCRST_MAG33</strain>
    </source>
</reference>
<dbReference type="PANTHER" id="PTHR30341">
    <property type="entry name" value="SODIUM ION/PROTON ANTIPORTER NHAA-RELATED"/>
    <property type="match status" value="1"/>
</dbReference>
<feature type="transmembrane region" description="Helical" evidence="6">
    <location>
        <begin position="454"/>
        <end position="472"/>
    </location>
</feature>
<keyword evidence="4 6" id="KW-1133">Transmembrane helix</keyword>
<dbReference type="Pfam" id="PF03992">
    <property type="entry name" value="ABM"/>
    <property type="match status" value="1"/>
</dbReference>
<evidence type="ECO:0000256" key="3">
    <source>
        <dbReference type="ARBA" id="ARBA00022692"/>
    </source>
</evidence>
<dbReference type="SUPFAM" id="SSF54909">
    <property type="entry name" value="Dimeric alpha+beta barrel"/>
    <property type="match status" value="1"/>
</dbReference>
<dbReference type="InterPro" id="IPR023171">
    <property type="entry name" value="Na/H_antiporter_dom_sf"/>
</dbReference>
<evidence type="ECO:0000256" key="5">
    <source>
        <dbReference type="ARBA" id="ARBA00023136"/>
    </source>
</evidence>
<name>A0A6J4UQX2_9BACT</name>
<evidence type="ECO:0000256" key="7">
    <source>
        <dbReference type="SAM" id="MobiDB-lite"/>
    </source>
</evidence>
<comment type="subcellular location">
    <subcellularLocation>
        <location evidence="1">Cell inner membrane</location>
        <topology evidence="1">Multi-pass membrane protein</topology>
    </subcellularLocation>
    <subcellularLocation>
        <location evidence="6">Cell membrane</location>
        <topology evidence="6">Multi-pass membrane protein</topology>
    </subcellularLocation>
</comment>
<feature type="transmembrane region" description="Helical" evidence="6">
    <location>
        <begin position="275"/>
        <end position="295"/>
    </location>
</feature>
<keyword evidence="5 6" id="KW-0472">Membrane</keyword>
<dbReference type="NCBIfam" id="TIGR00773">
    <property type="entry name" value="NhaA"/>
    <property type="match status" value="1"/>
</dbReference>
<dbReference type="GO" id="GO:0015385">
    <property type="term" value="F:sodium:proton antiporter activity"/>
    <property type="evidence" value="ECO:0007669"/>
    <property type="project" value="UniProtKB-UniRule"/>
</dbReference>
<keyword evidence="2 6" id="KW-1003">Cell membrane</keyword>
<dbReference type="InterPro" id="IPR007138">
    <property type="entry name" value="ABM_dom"/>
</dbReference>
<keyword evidence="6" id="KW-0813">Transport</keyword>
<keyword evidence="6" id="KW-0915">Sodium</keyword>
<dbReference type="AlphaFoldDB" id="A0A6J4UQX2"/>
<dbReference type="HAMAP" id="MF_01844">
    <property type="entry name" value="NhaA"/>
    <property type="match status" value="1"/>
</dbReference>
<dbReference type="EMBL" id="CADCWK010000128">
    <property type="protein sequence ID" value="CAA9556351.1"/>
    <property type="molecule type" value="Genomic_DNA"/>
</dbReference>
<dbReference type="InterPro" id="IPR004670">
    <property type="entry name" value="NhaA"/>
</dbReference>